<organism evidence="5 6">
    <name type="scientific">Sorangium cellulosum</name>
    <name type="common">Polyangium cellulosum</name>
    <dbReference type="NCBI Taxonomy" id="56"/>
    <lineage>
        <taxon>Bacteria</taxon>
        <taxon>Pseudomonadati</taxon>
        <taxon>Myxococcota</taxon>
        <taxon>Polyangia</taxon>
        <taxon>Polyangiales</taxon>
        <taxon>Polyangiaceae</taxon>
        <taxon>Sorangium</taxon>
    </lineage>
</organism>
<evidence type="ECO:0000313" key="6">
    <source>
        <dbReference type="Proteomes" id="UP000075604"/>
    </source>
</evidence>
<gene>
    <name evidence="5" type="ORF">BE04_34880</name>
</gene>
<keyword evidence="2" id="KW-0808">Transferase</keyword>
<dbReference type="InterPro" id="IPR012893">
    <property type="entry name" value="HipA-like_C"/>
</dbReference>
<dbReference type="Gene3D" id="1.10.1070.20">
    <property type="match status" value="1"/>
</dbReference>
<evidence type="ECO:0000256" key="3">
    <source>
        <dbReference type="ARBA" id="ARBA00022777"/>
    </source>
</evidence>
<dbReference type="EMBL" id="JELX01003973">
    <property type="protein sequence ID" value="KYF50789.1"/>
    <property type="molecule type" value="Genomic_DNA"/>
</dbReference>
<dbReference type="GO" id="GO:0004674">
    <property type="term" value="F:protein serine/threonine kinase activity"/>
    <property type="evidence" value="ECO:0007669"/>
    <property type="project" value="TreeGrafter"/>
</dbReference>
<protein>
    <recommendedName>
        <fullName evidence="4">HipA-like C-terminal domain-containing protein</fullName>
    </recommendedName>
</protein>
<comment type="similarity">
    <text evidence="1">Belongs to the HipA Ser/Thr kinase family.</text>
</comment>
<evidence type="ECO:0000259" key="4">
    <source>
        <dbReference type="Pfam" id="PF07804"/>
    </source>
</evidence>
<evidence type="ECO:0000313" key="5">
    <source>
        <dbReference type="EMBL" id="KYF50789.1"/>
    </source>
</evidence>
<dbReference type="GO" id="GO:0005829">
    <property type="term" value="C:cytosol"/>
    <property type="evidence" value="ECO:0007669"/>
    <property type="project" value="TreeGrafter"/>
</dbReference>
<dbReference type="AlphaFoldDB" id="A0A150P511"/>
<name>A0A150P511_SORCE</name>
<dbReference type="PANTHER" id="PTHR37419:SF1">
    <property type="entry name" value="SERINE_THREONINE-PROTEIN KINASE TOXIN HIPA"/>
    <property type="match status" value="1"/>
</dbReference>
<accession>A0A150P511</accession>
<dbReference type="Pfam" id="PF07804">
    <property type="entry name" value="HipA_C"/>
    <property type="match status" value="1"/>
</dbReference>
<feature type="domain" description="HipA-like C-terminal" evidence="4">
    <location>
        <begin position="11"/>
        <end position="172"/>
    </location>
</feature>
<evidence type="ECO:0000256" key="1">
    <source>
        <dbReference type="ARBA" id="ARBA00010164"/>
    </source>
</evidence>
<evidence type="ECO:0000256" key="2">
    <source>
        <dbReference type="ARBA" id="ARBA00022679"/>
    </source>
</evidence>
<sequence>MAYDELPALRGAHALAITRFDRQGERRIHQEDFAQIFAVEPEDKYAERSSARRASAHRFESVAAVLHAIDRASSREFVRRRVFMILSGNEDAHLKNWSLLYDEQGIGARLSPAYDLVCTIAYQGNPSPRLALRIGGGHEACAVRIETFKTIAIALGESPEAVHAWVREDVARILDCFAANHKDWPLPSFARDALLKHHGRVALRQHAGS</sequence>
<dbReference type="Proteomes" id="UP000075604">
    <property type="component" value="Unassembled WGS sequence"/>
</dbReference>
<proteinExistence type="inferred from homology"/>
<reference evidence="5 6" key="1">
    <citation type="submission" date="2014-02" db="EMBL/GenBank/DDBJ databases">
        <title>The small core and large imbalanced accessory genome model reveals a collaborative survival strategy of Sorangium cellulosum strains in nature.</title>
        <authorList>
            <person name="Han K."/>
            <person name="Peng R."/>
            <person name="Blom J."/>
            <person name="Li Y.-Z."/>
        </authorList>
    </citation>
    <scope>NUCLEOTIDE SEQUENCE [LARGE SCALE GENOMIC DNA]</scope>
    <source>
        <strain evidence="5 6">So0157-18</strain>
    </source>
</reference>
<dbReference type="InterPro" id="IPR052028">
    <property type="entry name" value="HipA_Ser/Thr_kinase"/>
</dbReference>
<comment type="caution">
    <text evidence="5">The sequence shown here is derived from an EMBL/GenBank/DDBJ whole genome shotgun (WGS) entry which is preliminary data.</text>
</comment>
<keyword evidence="3" id="KW-0418">Kinase</keyword>
<dbReference type="PANTHER" id="PTHR37419">
    <property type="entry name" value="SERINE/THREONINE-PROTEIN KINASE TOXIN HIPA"/>
    <property type="match status" value="1"/>
</dbReference>